<dbReference type="EMBL" id="JAUJLE010000023">
    <property type="protein sequence ID" value="KAK1005233.1"/>
    <property type="molecule type" value="Genomic_DNA"/>
</dbReference>
<dbReference type="AlphaFoldDB" id="A0AAN6KY08"/>
<dbReference type="Pfam" id="PF06912">
    <property type="entry name" value="DUF1275"/>
    <property type="match status" value="1"/>
</dbReference>
<proteinExistence type="predicted"/>
<organism evidence="3 4">
    <name type="scientific">Friedmanniomyces endolithicus</name>
    <dbReference type="NCBI Taxonomy" id="329885"/>
    <lineage>
        <taxon>Eukaryota</taxon>
        <taxon>Fungi</taxon>
        <taxon>Dikarya</taxon>
        <taxon>Ascomycota</taxon>
        <taxon>Pezizomycotina</taxon>
        <taxon>Dothideomycetes</taxon>
        <taxon>Dothideomycetidae</taxon>
        <taxon>Mycosphaerellales</taxon>
        <taxon>Teratosphaeriaceae</taxon>
        <taxon>Friedmanniomyces</taxon>
    </lineage>
</organism>
<name>A0AAN6KY08_9PEZI</name>
<keyword evidence="2" id="KW-1133">Transmembrane helix</keyword>
<feature type="compositionally biased region" description="Polar residues" evidence="1">
    <location>
        <begin position="1"/>
        <end position="21"/>
    </location>
</feature>
<accession>A0AAN6KY08</accession>
<feature type="transmembrane region" description="Helical" evidence="2">
    <location>
        <begin position="259"/>
        <end position="278"/>
    </location>
</feature>
<feature type="transmembrane region" description="Helical" evidence="2">
    <location>
        <begin position="110"/>
        <end position="128"/>
    </location>
</feature>
<dbReference type="Proteomes" id="UP001175353">
    <property type="component" value="Unassembled WGS sequence"/>
</dbReference>
<evidence type="ECO:0000313" key="4">
    <source>
        <dbReference type="Proteomes" id="UP001175353"/>
    </source>
</evidence>
<evidence type="ECO:0008006" key="5">
    <source>
        <dbReference type="Google" id="ProtNLM"/>
    </source>
</evidence>
<feature type="region of interest" description="Disordered" evidence="1">
    <location>
        <begin position="1"/>
        <end position="22"/>
    </location>
</feature>
<evidence type="ECO:0000313" key="3">
    <source>
        <dbReference type="EMBL" id="KAK1005233.1"/>
    </source>
</evidence>
<dbReference type="PANTHER" id="PTHR37488">
    <property type="entry name" value="DUF1275 DOMAIN-CONTAINING PROTEIN"/>
    <property type="match status" value="1"/>
</dbReference>
<keyword evidence="2" id="KW-0472">Membrane</keyword>
<gene>
    <name evidence="3" type="ORF">LTR91_004089</name>
</gene>
<comment type="caution">
    <text evidence="3">The sequence shown here is derived from an EMBL/GenBank/DDBJ whole genome shotgun (WGS) entry which is preliminary data.</text>
</comment>
<feature type="transmembrane region" description="Helical" evidence="2">
    <location>
        <begin position="234"/>
        <end position="253"/>
    </location>
</feature>
<protein>
    <recommendedName>
        <fullName evidence="5">DUF1275 domain protein</fullName>
    </recommendedName>
</protein>
<dbReference type="PANTHER" id="PTHR37488:SF1">
    <property type="entry name" value="DUF1275 DOMAIN PROTEIN"/>
    <property type="match status" value="1"/>
</dbReference>
<feature type="transmembrane region" description="Helical" evidence="2">
    <location>
        <begin position="140"/>
        <end position="160"/>
    </location>
</feature>
<keyword evidence="2" id="KW-0812">Transmembrane</keyword>
<feature type="transmembrane region" description="Helical" evidence="2">
    <location>
        <begin position="58"/>
        <end position="74"/>
    </location>
</feature>
<evidence type="ECO:0000256" key="1">
    <source>
        <dbReference type="SAM" id="MobiDB-lite"/>
    </source>
</evidence>
<feature type="transmembrane region" description="Helical" evidence="2">
    <location>
        <begin position="172"/>
        <end position="192"/>
    </location>
</feature>
<keyword evidence="4" id="KW-1185">Reference proteome</keyword>
<dbReference type="InterPro" id="IPR010699">
    <property type="entry name" value="DUF1275"/>
</dbReference>
<sequence>MAPNDSYGTLSGSNRAENGLSNGNGAGGEHGALLGKSNDENSFMERSRRHMTADVNKTYGDLVLLFCYIITGLLDSSSVQVWGSFVSMQTGNTVYFGLGLANPSQANTRWIRAAISVASFCLGSFFFARYHRHLGARKRWVMVSAYALQIVMMVAAALMVTLGPVTGPSGSVSIWISIPIALIAFQAAGQAVTSRVLGYSGLTGVVLTSIYCDLFSDPKLFAPLRENVERNRRATAAFCVAVGALLGGLWAHSEFGLPGALWNAVGLKALVIVAWFFWKAEAESSS</sequence>
<evidence type="ECO:0000256" key="2">
    <source>
        <dbReference type="SAM" id="Phobius"/>
    </source>
</evidence>
<reference evidence="3" key="1">
    <citation type="submission" date="2023-06" db="EMBL/GenBank/DDBJ databases">
        <title>Black Yeasts Isolated from many extreme environments.</title>
        <authorList>
            <person name="Coleine C."/>
            <person name="Stajich J.E."/>
            <person name="Selbmann L."/>
        </authorList>
    </citation>
    <scope>NUCLEOTIDE SEQUENCE</scope>
    <source>
        <strain evidence="3">CCFEE 5200</strain>
    </source>
</reference>